<accession>A0A6S6QV67</accession>
<keyword evidence="2" id="KW-1185">Reference proteome</keyword>
<dbReference type="EMBL" id="AP023361">
    <property type="protein sequence ID" value="BCJ91817.1"/>
    <property type="molecule type" value="Genomic_DNA"/>
</dbReference>
<reference evidence="1 2" key="1">
    <citation type="submission" date="2020-08" db="EMBL/GenBank/DDBJ databases">
        <title>Genome sequence of Rhizobiales bacterium strain IZ6.</title>
        <authorList>
            <person name="Nakai R."/>
            <person name="Naganuma T."/>
        </authorList>
    </citation>
    <scope>NUCLEOTIDE SEQUENCE [LARGE SCALE GENOMIC DNA]</scope>
    <source>
        <strain evidence="1 2">IZ6</strain>
    </source>
</reference>
<protein>
    <submittedName>
        <fullName evidence="1">Uncharacterized protein</fullName>
    </submittedName>
</protein>
<gene>
    <name evidence="1" type="ORF">IZ6_25520</name>
</gene>
<name>A0A6S6QV67_9HYPH</name>
<sequence length="124" mass="14386">MSVGYFNHHTSKECQDIVFLKNLRDRLIKLDISELVSHRKAGEVEWLHRYESNGTSSYGRIRAFRGWDSWEDDLQGEAALTEAEILVRIIKDHPEEIACFLEEYGVSPTELREAVYKYGGVIPR</sequence>
<dbReference type="AlphaFoldDB" id="A0A6S6QV67"/>
<dbReference type="RefSeq" id="WP_222875436.1">
    <property type="nucleotide sequence ID" value="NZ_AP023361.1"/>
</dbReference>
<proteinExistence type="predicted"/>
<organism evidence="1 2">
    <name type="scientific">Terrihabitans soli</name>
    <dbReference type="NCBI Taxonomy" id="708113"/>
    <lineage>
        <taxon>Bacteria</taxon>
        <taxon>Pseudomonadati</taxon>
        <taxon>Pseudomonadota</taxon>
        <taxon>Alphaproteobacteria</taxon>
        <taxon>Hyphomicrobiales</taxon>
        <taxon>Terrihabitans</taxon>
    </lineage>
</organism>
<evidence type="ECO:0000313" key="1">
    <source>
        <dbReference type="EMBL" id="BCJ91817.1"/>
    </source>
</evidence>
<dbReference type="Proteomes" id="UP000515317">
    <property type="component" value="Chromosome"/>
</dbReference>
<evidence type="ECO:0000313" key="2">
    <source>
        <dbReference type="Proteomes" id="UP000515317"/>
    </source>
</evidence>
<dbReference type="KEGG" id="tso:IZ6_25520"/>